<proteinExistence type="predicted"/>
<keyword evidence="4" id="KW-1185">Reference proteome</keyword>
<evidence type="ECO:0008006" key="5">
    <source>
        <dbReference type="Google" id="ProtNLM"/>
    </source>
</evidence>
<dbReference type="KEGG" id="ise:JBKA6_0233"/>
<dbReference type="InterPro" id="IPR048502">
    <property type="entry name" value="NamZ_N"/>
</dbReference>
<dbReference type="AlphaFoldDB" id="A0A1J1E4J9"/>
<dbReference type="PIRSF" id="PIRSF016719">
    <property type="entry name" value="UCP016719"/>
    <property type="match status" value="1"/>
</dbReference>
<evidence type="ECO:0000259" key="1">
    <source>
        <dbReference type="Pfam" id="PF07075"/>
    </source>
</evidence>
<dbReference type="Pfam" id="PF07075">
    <property type="entry name" value="NamZ_N"/>
    <property type="match status" value="1"/>
</dbReference>
<dbReference type="Pfam" id="PF20732">
    <property type="entry name" value="NamZ_C"/>
    <property type="match status" value="1"/>
</dbReference>
<dbReference type="InterPro" id="IPR008302">
    <property type="entry name" value="NamZ"/>
</dbReference>
<dbReference type="InterPro" id="IPR048503">
    <property type="entry name" value="NamZ_C"/>
</dbReference>
<organism evidence="3 4">
    <name type="scientific">Ichthyobacterium seriolicida</name>
    <dbReference type="NCBI Taxonomy" id="242600"/>
    <lineage>
        <taxon>Bacteria</taxon>
        <taxon>Pseudomonadati</taxon>
        <taxon>Bacteroidota</taxon>
        <taxon>Flavobacteriia</taxon>
        <taxon>Flavobacteriales</taxon>
        <taxon>Ichthyobacteriaceae</taxon>
        <taxon>Ichthyobacterium</taxon>
    </lineage>
</organism>
<dbReference type="EMBL" id="AP014564">
    <property type="protein sequence ID" value="BAV94246.1"/>
    <property type="molecule type" value="Genomic_DNA"/>
</dbReference>
<dbReference type="Gene3D" id="3.40.50.12170">
    <property type="entry name" value="Uncharacterised protein PF07075, DUF1343"/>
    <property type="match status" value="1"/>
</dbReference>
<dbReference type="Gene3D" id="3.90.1150.140">
    <property type="match status" value="1"/>
</dbReference>
<evidence type="ECO:0000259" key="2">
    <source>
        <dbReference type="Pfam" id="PF20732"/>
    </source>
</evidence>
<feature type="domain" description="Peptidoglycan beta-N-acetylmuramidase NamZ C-terminal" evidence="2">
    <location>
        <begin position="254"/>
        <end position="390"/>
    </location>
</feature>
<protein>
    <recommendedName>
        <fullName evidence="5">DUF1343 domain-containing protein</fullName>
    </recommendedName>
</protein>
<dbReference type="Proteomes" id="UP000243197">
    <property type="component" value="Chromosome"/>
</dbReference>
<dbReference type="PANTHER" id="PTHR42915:SF1">
    <property type="entry name" value="PEPTIDOGLYCAN BETA-N-ACETYLMURAMIDASE NAMZ"/>
    <property type="match status" value="1"/>
</dbReference>
<dbReference type="GO" id="GO:0033922">
    <property type="term" value="F:peptidoglycan beta-N-acetylmuramidase activity"/>
    <property type="evidence" value="ECO:0007669"/>
    <property type="project" value="InterPro"/>
</dbReference>
<evidence type="ECO:0000313" key="4">
    <source>
        <dbReference type="Proteomes" id="UP000243197"/>
    </source>
</evidence>
<reference evidence="3 4" key="1">
    <citation type="submission" date="2014-03" db="EMBL/GenBank/DDBJ databases">
        <title>complete genome sequence of Flavobacteriaceae bacterium JBKA-6.</title>
        <authorList>
            <person name="Takano T."/>
            <person name="Nakamura Y."/>
            <person name="Takuma S."/>
            <person name="Yasuike M."/>
            <person name="Matsuyama T."/>
            <person name="Sakai T."/>
            <person name="Fujiwara A."/>
            <person name="Kimoto K."/>
            <person name="Fukuda Y."/>
            <person name="Kondo H."/>
            <person name="Hirono I."/>
            <person name="Nakayasu C."/>
        </authorList>
    </citation>
    <scope>NUCLEOTIDE SEQUENCE [LARGE SCALE GENOMIC DNA]</scope>
    <source>
        <strain evidence="3 4">JBKA-6</strain>
    </source>
</reference>
<sequence length="393" mass="44984">MYLNRTTLYIMFLVSTTVYSQRDNRITESQKIIPGANRTNLYLNLLSDKNVAVVTNHTGMIENTHIVDSLLSLGINITKIFSPEHGFRGDHSAGEEVKNKTESKSELLIISLYGKSKKLDPNDIRDIDVVLFDIQDVGVRFFTYISTLSYVIDACAKANKLLIVLDRPNPNIHYIDGPILQKDCESFVGMHPIPVVYGMTIGEYANMVNGENWMNNEQKCAIRVIACDNYSRNKEYSLPIKPSPNLPNDKSVNLYPSLALFEGTSVSVGRGTDMPFQMFGSPFFKTSENYFIPKTVLGAKKPKHEGLKCFKGTFNYDKKLNCLNLDWIIWAYNNTLIERDNFFTNYFRLLIGTDKTVQQIKKGMSQDEIKATWKNGIEQFKEIRKKYLLYDYK</sequence>
<accession>A0A1J1E4J9</accession>
<dbReference type="OrthoDB" id="9801061at2"/>
<dbReference type="PANTHER" id="PTHR42915">
    <property type="entry name" value="HYPOTHETICAL 460 KDA PROTEIN IN FEUA-SIGW INTERGENIC REGION [PRECURSOR]"/>
    <property type="match status" value="1"/>
</dbReference>
<feature type="domain" description="Peptidoglycan beta-N-acetylmuramidase NamZ N-terminal" evidence="1">
    <location>
        <begin position="51"/>
        <end position="249"/>
    </location>
</feature>
<evidence type="ECO:0000313" key="3">
    <source>
        <dbReference type="EMBL" id="BAV94246.1"/>
    </source>
</evidence>
<name>A0A1J1E4J9_9FLAO</name>
<gene>
    <name evidence="3" type="ORF">JBKA6_0233</name>
</gene>